<dbReference type="InterPro" id="IPR053864">
    <property type="entry name" value="DUF6933"/>
</dbReference>
<dbReference type="Pfam" id="PF22016">
    <property type="entry name" value="DUF6933"/>
    <property type="match status" value="1"/>
</dbReference>
<organism evidence="2 3">
    <name type="scientific">Desulfurispira natronophila</name>
    <dbReference type="NCBI Taxonomy" id="682562"/>
    <lineage>
        <taxon>Bacteria</taxon>
        <taxon>Pseudomonadati</taxon>
        <taxon>Chrysiogenota</taxon>
        <taxon>Chrysiogenia</taxon>
        <taxon>Chrysiogenales</taxon>
        <taxon>Chrysiogenaceae</taxon>
        <taxon>Desulfurispira</taxon>
    </lineage>
</organism>
<keyword evidence="3" id="KW-1185">Reference proteome</keyword>
<proteinExistence type="predicted"/>
<protein>
    <recommendedName>
        <fullName evidence="1">DUF6933 domain-containing protein</fullName>
    </recommendedName>
</protein>
<gene>
    <name evidence="2" type="ORF">HNR37_000676</name>
</gene>
<accession>A0A7W7Y3G7</accession>
<dbReference type="EMBL" id="JACHID010000003">
    <property type="protein sequence ID" value="MBB5021367.1"/>
    <property type="molecule type" value="Genomic_DNA"/>
</dbReference>
<sequence length="189" mass="21360">MIKLHATKKLYEKLPLNEHGLLPSAPSSELLSEQSSLPDNPLSGWHGNLVTFQRRNCVLLAHDATRFPLVLLNLTKPDLAQLNYYFEDIFMNTLLKCGAEPRHLDAAQQLLHPLQVDSRTSRSELSTLNRMKIEIDCQVDYGGLDIAEMTGYALSARMADVCRSIKGADYIFPWEEMRALLEKYAGGKR</sequence>
<evidence type="ECO:0000313" key="2">
    <source>
        <dbReference type="EMBL" id="MBB5021367.1"/>
    </source>
</evidence>
<evidence type="ECO:0000313" key="3">
    <source>
        <dbReference type="Proteomes" id="UP000528322"/>
    </source>
</evidence>
<reference evidence="2 3" key="1">
    <citation type="submission" date="2020-08" db="EMBL/GenBank/DDBJ databases">
        <title>Genomic Encyclopedia of Type Strains, Phase IV (KMG-IV): sequencing the most valuable type-strain genomes for metagenomic binning, comparative biology and taxonomic classification.</title>
        <authorList>
            <person name="Goeker M."/>
        </authorList>
    </citation>
    <scope>NUCLEOTIDE SEQUENCE [LARGE SCALE GENOMIC DNA]</scope>
    <source>
        <strain evidence="2 3">DSM 22071</strain>
    </source>
</reference>
<comment type="caution">
    <text evidence="2">The sequence shown here is derived from an EMBL/GenBank/DDBJ whole genome shotgun (WGS) entry which is preliminary data.</text>
</comment>
<feature type="domain" description="DUF6933" evidence="1">
    <location>
        <begin position="4"/>
        <end position="176"/>
    </location>
</feature>
<name>A0A7W7Y3G7_9BACT</name>
<dbReference type="RefSeq" id="WP_183729933.1">
    <property type="nucleotide sequence ID" value="NZ_JACHID010000003.1"/>
</dbReference>
<evidence type="ECO:0000259" key="1">
    <source>
        <dbReference type="Pfam" id="PF22016"/>
    </source>
</evidence>
<dbReference type="Proteomes" id="UP000528322">
    <property type="component" value="Unassembled WGS sequence"/>
</dbReference>
<dbReference type="AlphaFoldDB" id="A0A7W7Y3G7"/>